<name>A0ABS1E3U8_9GAMM</name>
<dbReference type="SFLD" id="SFLDG01206">
    <property type="entry name" value="Xi.1"/>
    <property type="match status" value="1"/>
</dbReference>
<dbReference type="PANTHER" id="PTHR32419">
    <property type="entry name" value="GLUTATHIONYL-HYDROQUINONE REDUCTASE"/>
    <property type="match status" value="1"/>
</dbReference>
<dbReference type="Pfam" id="PF13410">
    <property type="entry name" value="GST_C_2"/>
    <property type="match status" value="1"/>
</dbReference>
<gene>
    <name evidence="2" type="ORF">CKO13_05155</name>
</gene>
<dbReference type="PROSITE" id="PS50405">
    <property type="entry name" value="GST_CTER"/>
    <property type="match status" value="1"/>
</dbReference>
<dbReference type="SUPFAM" id="SSF47616">
    <property type="entry name" value="GST C-terminal domain-like"/>
    <property type="match status" value="1"/>
</dbReference>
<evidence type="ECO:0000259" key="1">
    <source>
        <dbReference type="PROSITE" id="PS50405"/>
    </source>
</evidence>
<feature type="non-terminal residue" evidence="2">
    <location>
        <position position="332"/>
    </location>
</feature>
<dbReference type="InterPro" id="IPR016639">
    <property type="entry name" value="GST_Omega/GSH"/>
</dbReference>
<reference evidence="2 3" key="1">
    <citation type="journal article" date="2020" name="Microorganisms">
        <title>Osmotic Adaptation and Compatible Solute Biosynthesis of Phototrophic Bacteria as Revealed from Genome Analyses.</title>
        <authorList>
            <person name="Imhoff J.F."/>
            <person name="Rahn T."/>
            <person name="Kunzel S."/>
            <person name="Keller A."/>
            <person name="Neulinger S.C."/>
        </authorList>
    </citation>
    <scope>NUCLEOTIDE SEQUENCE [LARGE SCALE GENOMIC DNA]</scope>
    <source>
        <strain evidence="2 3">DSM 15116</strain>
    </source>
</reference>
<dbReference type="Gene3D" id="1.20.1050.10">
    <property type="match status" value="1"/>
</dbReference>
<dbReference type="Gene3D" id="3.40.30.10">
    <property type="entry name" value="Glutaredoxin"/>
    <property type="match status" value="1"/>
</dbReference>
<dbReference type="Proteomes" id="UP000738126">
    <property type="component" value="Unassembled WGS sequence"/>
</dbReference>
<dbReference type="CDD" id="cd03190">
    <property type="entry name" value="GST_C_Omega_like"/>
    <property type="match status" value="1"/>
</dbReference>
<dbReference type="RefSeq" id="WP_200257570.1">
    <property type="nucleotide sequence ID" value="NZ_NRSH01000041.1"/>
</dbReference>
<dbReference type="PIRSF" id="PIRSF015753">
    <property type="entry name" value="GST"/>
    <property type="match status" value="1"/>
</dbReference>
<keyword evidence="3" id="KW-1185">Reference proteome</keyword>
<feature type="domain" description="GST C-terminal" evidence="1">
    <location>
        <begin position="152"/>
        <end position="287"/>
    </location>
</feature>
<comment type="caution">
    <text evidence="2">The sequence shown here is derived from an EMBL/GenBank/DDBJ whole genome shotgun (WGS) entry which is preliminary data.</text>
</comment>
<evidence type="ECO:0000313" key="3">
    <source>
        <dbReference type="Proteomes" id="UP000738126"/>
    </source>
</evidence>
<dbReference type="PANTHER" id="PTHR32419:SF6">
    <property type="entry name" value="GLUTATHIONE S-TRANSFERASE OMEGA-LIKE 1-RELATED"/>
    <property type="match status" value="1"/>
</dbReference>
<dbReference type="InterPro" id="IPR036282">
    <property type="entry name" value="Glutathione-S-Trfase_C_sf"/>
</dbReference>
<dbReference type="InterPro" id="IPR010987">
    <property type="entry name" value="Glutathione-S-Trfase_C-like"/>
</dbReference>
<dbReference type="EMBL" id="NRSH01000041">
    <property type="protein sequence ID" value="MBK1726420.1"/>
    <property type="molecule type" value="Genomic_DNA"/>
</dbReference>
<organism evidence="2 3">
    <name type="scientific">Halorhodospira neutriphila</name>
    <dbReference type="NCBI Taxonomy" id="168379"/>
    <lineage>
        <taxon>Bacteria</taxon>
        <taxon>Pseudomonadati</taxon>
        <taxon>Pseudomonadota</taxon>
        <taxon>Gammaproteobacteria</taxon>
        <taxon>Chromatiales</taxon>
        <taxon>Ectothiorhodospiraceae</taxon>
        <taxon>Halorhodospira</taxon>
    </lineage>
</organism>
<proteinExistence type="predicted"/>
<accession>A0ABS1E3U8</accession>
<dbReference type="InterPro" id="IPR040079">
    <property type="entry name" value="Glutathione_S-Trfase"/>
</dbReference>
<dbReference type="SUPFAM" id="SSF52833">
    <property type="entry name" value="Thioredoxin-like"/>
    <property type="match status" value="1"/>
</dbReference>
<evidence type="ECO:0000313" key="2">
    <source>
        <dbReference type="EMBL" id="MBK1726420.1"/>
    </source>
</evidence>
<sequence length="332" mass="37967">MGVLVEGEWVEDGYRRDEQGRFQRDESRFHGWIGPEGRFPPEAGRYHLYVSLACPWAHRVLIMRRLKGLEPVISVSVAHPVMGEGGWAFRGGFPGATTDPILGAEHLHQVYTAADPQASGRVTVPALWDCKERTLVNNESRELLRMLDHAFDGLATYEVDLAPESLREQVDATIDALYEPVNNGVYRCGFAGTQQAYEEAADALYAALDHWDRILGGRRYLCGERLTEADICLYTTLIRFDAVYAIHFKCSQRAVREYPNLMAYLRELYQMPAFRGTTDFEHIRHHYYRSHPSLNPQGIIARMPELGLEQPPRRRCGRRLLEAELRHARDDP</sequence>
<dbReference type="SFLD" id="SFLDS00019">
    <property type="entry name" value="Glutathione_Transferase_(cytos"/>
    <property type="match status" value="1"/>
</dbReference>
<dbReference type="InterPro" id="IPR047047">
    <property type="entry name" value="GST_Omega-like_C"/>
</dbReference>
<protein>
    <submittedName>
        <fullName evidence="2">Glutathione-dependent reductase</fullName>
    </submittedName>
</protein>
<dbReference type="InterPro" id="IPR036249">
    <property type="entry name" value="Thioredoxin-like_sf"/>
</dbReference>
<dbReference type="InterPro" id="IPR004045">
    <property type="entry name" value="Glutathione_S-Trfase_N"/>
</dbReference>
<dbReference type="SFLD" id="SFLDG01148">
    <property type="entry name" value="Xi_(cytGST)"/>
    <property type="match status" value="1"/>
</dbReference>
<dbReference type="Pfam" id="PF13409">
    <property type="entry name" value="GST_N_2"/>
    <property type="match status" value="1"/>
</dbReference>